<evidence type="ECO:0000256" key="2">
    <source>
        <dbReference type="SAM" id="Phobius"/>
    </source>
</evidence>
<evidence type="ECO:0000256" key="1">
    <source>
        <dbReference type="SAM" id="MobiDB-lite"/>
    </source>
</evidence>
<feature type="region of interest" description="Disordered" evidence="1">
    <location>
        <begin position="393"/>
        <end position="630"/>
    </location>
</feature>
<feature type="compositionally biased region" description="Polar residues" evidence="1">
    <location>
        <begin position="435"/>
        <end position="445"/>
    </location>
</feature>
<evidence type="ECO:0000313" key="3">
    <source>
        <dbReference type="EMBL" id="PBK88695.1"/>
    </source>
</evidence>
<feature type="region of interest" description="Disordered" evidence="1">
    <location>
        <begin position="1019"/>
        <end position="1041"/>
    </location>
</feature>
<feature type="compositionally biased region" description="Polar residues" evidence="1">
    <location>
        <begin position="510"/>
        <end position="520"/>
    </location>
</feature>
<gene>
    <name evidence="3" type="ORF">ARMGADRAFT_1033706</name>
</gene>
<keyword evidence="4" id="KW-1185">Reference proteome</keyword>
<dbReference type="AlphaFoldDB" id="A0A2H3D0B5"/>
<name>A0A2H3D0B5_ARMGA</name>
<feature type="transmembrane region" description="Helical" evidence="2">
    <location>
        <begin position="778"/>
        <end position="799"/>
    </location>
</feature>
<dbReference type="EMBL" id="KZ293671">
    <property type="protein sequence ID" value="PBK88695.1"/>
    <property type="molecule type" value="Genomic_DNA"/>
</dbReference>
<proteinExistence type="predicted"/>
<keyword evidence="2" id="KW-0472">Membrane</keyword>
<feature type="compositionally biased region" description="Pro residues" evidence="1">
    <location>
        <begin position="452"/>
        <end position="496"/>
    </location>
</feature>
<feature type="compositionally biased region" description="Low complexity" evidence="1">
    <location>
        <begin position="544"/>
        <end position="630"/>
    </location>
</feature>
<keyword evidence="2" id="KW-0812">Transmembrane</keyword>
<feature type="transmembrane region" description="Helical" evidence="2">
    <location>
        <begin position="141"/>
        <end position="164"/>
    </location>
</feature>
<sequence length="1041" mass="112550">MAVEYYDPYNPQPSTPIESSLFHDKSGQGRPKKSWFFHCLCFVLHAVLVCVHVLILLVWITRIEHKVVFPIGKRSNMLSTALVQVSQIISTVYIAGLILVSQQLATRRNIHARQTLTATHDNMSAWSGLGAALISVWRQTAIAASVAGSALVAGYFICVTILHITAPAIFSIQPFNTTQYAAISTTMGPPNISINNHGSSNPSSFWLDSTPVIPYLSHSDRISKIGLENGTLYDVLPANVGEGEVFVNALTFNVTCGFVDSATITPVGTTGNWTVDTAYDDHVQPIPVLAPNTFKWLRYYSYNFQDPWRHSLFYTSANITDSQGSAGKLVDLNPPMRPGARMDASRRNVSYFDEATVYTMQVIGCTVTLINQTAVVDAQSHLLQRVYPLGRKTSSTWSQWNPETIPANATVSSSPQGTTTIYARSEPTPYRIKRQSTNTTEPNPGSTGGPQPQNPDPEPPRPPPAPQDPDPEPAPPQSDTKPPPSPQKPDPEPAPPSSGDTSSSSQPGGNTSQQGSNNTPTSSTGDSNSGQQDSGQQNGGGQQNSGTSQQSSSTSQQNSGQQGGSQSTSASTSSKAPSNNGNTSSSSSNRQAPSSIPTSISTSNPSVSNVASGSTTQHSSTSTTSSAAQATSSGQFGSVTYYGMSDVFLDVWWELFSQAAISRFPSTDDCPGFPWSNSEACNPLTVVEQFVMEDLGLHSILLDSPVRPAPKITLHDLENSLASATAASYWAALYAKAGGLKDDDPYNVENVNNYRVESMTGNATISYPFTATRLNINLTPLILGLLASIGLLLLVFWLVGKPIEGDSGIDTIGVLQIVWLMRTRPDLQRIVSDVDEPTVENLRESGMFRYNMIMKNSYIRHHWFMKERNASAQVPYVEHVASLADCRLPLLPLFSDLLAHFTCLFHVVEIFGDTAGLVYEGSTMPVTDYAIHAWRNGRHTFTLPPIQDARYRNWRIAIPAISVDEIQAILSTKTPVKWSEYKSTALTWATTSTKATSPYTVSRLQCAPYSPNGVRSIGLEPPGGAGERLAPSNHWVGSGSP</sequence>
<accession>A0A2H3D0B5</accession>
<evidence type="ECO:0000313" key="4">
    <source>
        <dbReference type="Proteomes" id="UP000217790"/>
    </source>
</evidence>
<dbReference type="Proteomes" id="UP000217790">
    <property type="component" value="Unassembled WGS sequence"/>
</dbReference>
<feature type="compositionally biased region" description="Low complexity" evidence="1">
    <location>
        <begin position="497"/>
        <end position="509"/>
    </location>
</feature>
<reference evidence="4" key="1">
    <citation type="journal article" date="2017" name="Nat. Ecol. Evol.">
        <title>Genome expansion and lineage-specific genetic innovations in the forest pathogenic fungi Armillaria.</title>
        <authorList>
            <person name="Sipos G."/>
            <person name="Prasanna A.N."/>
            <person name="Walter M.C."/>
            <person name="O'Connor E."/>
            <person name="Balint B."/>
            <person name="Krizsan K."/>
            <person name="Kiss B."/>
            <person name="Hess J."/>
            <person name="Varga T."/>
            <person name="Slot J."/>
            <person name="Riley R."/>
            <person name="Boka B."/>
            <person name="Rigling D."/>
            <person name="Barry K."/>
            <person name="Lee J."/>
            <person name="Mihaltcheva S."/>
            <person name="LaButti K."/>
            <person name="Lipzen A."/>
            <person name="Waldron R."/>
            <person name="Moloney N.M."/>
            <person name="Sperisen C."/>
            <person name="Kredics L."/>
            <person name="Vagvoelgyi C."/>
            <person name="Patrignani A."/>
            <person name="Fitzpatrick D."/>
            <person name="Nagy I."/>
            <person name="Doyle S."/>
            <person name="Anderson J.B."/>
            <person name="Grigoriev I.V."/>
            <person name="Gueldener U."/>
            <person name="Muensterkoetter M."/>
            <person name="Nagy L.G."/>
        </authorList>
    </citation>
    <scope>NUCLEOTIDE SEQUENCE [LARGE SCALE GENOMIC DNA]</scope>
    <source>
        <strain evidence="4">Ar21-2</strain>
    </source>
</reference>
<feature type="compositionally biased region" description="Polar residues" evidence="1">
    <location>
        <begin position="393"/>
        <end position="422"/>
    </location>
</feature>
<feature type="compositionally biased region" description="Low complexity" evidence="1">
    <location>
        <begin position="521"/>
        <end position="536"/>
    </location>
</feature>
<dbReference type="InParanoid" id="A0A2H3D0B5"/>
<dbReference type="STRING" id="47427.A0A2H3D0B5"/>
<protein>
    <submittedName>
        <fullName evidence="3">Uncharacterized protein</fullName>
    </submittedName>
</protein>
<keyword evidence="2" id="KW-1133">Transmembrane helix</keyword>
<feature type="transmembrane region" description="Helical" evidence="2">
    <location>
        <begin position="35"/>
        <end position="61"/>
    </location>
</feature>
<organism evidence="3 4">
    <name type="scientific">Armillaria gallica</name>
    <name type="common">Bulbous honey fungus</name>
    <name type="synonym">Armillaria bulbosa</name>
    <dbReference type="NCBI Taxonomy" id="47427"/>
    <lineage>
        <taxon>Eukaryota</taxon>
        <taxon>Fungi</taxon>
        <taxon>Dikarya</taxon>
        <taxon>Basidiomycota</taxon>
        <taxon>Agaricomycotina</taxon>
        <taxon>Agaricomycetes</taxon>
        <taxon>Agaricomycetidae</taxon>
        <taxon>Agaricales</taxon>
        <taxon>Marasmiineae</taxon>
        <taxon>Physalacriaceae</taxon>
        <taxon>Armillaria</taxon>
    </lineage>
</organism>
<dbReference type="OrthoDB" id="2644397at2759"/>
<feature type="transmembrane region" description="Helical" evidence="2">
    <location>
        <begin position="81"/>
        <end position="100"/>
    </location>
</feature>
<dbReference type="OMA" id="RNIHARQ"/>